<dbReference type="Proteomes" id="UP001157006">
    <property type="component" value="Chromosome 4"/>
</dbReference>
<feature type="disulfide bond" evidence="16">
    <location>
        <begin position="37"/>
        <end position="117"/>
    </location>
</feature>
<dbReference type="PANTHER" id="PTHR31388:SF203">
    <property type="entry name" value="PEROXIDASE"/>
    <property type="match status" value="1"/>
</dbReference>
<dbReference type="CDD" id="cd00693">
    <property type="entry name" value="secretory_peroxidase"/>
    <property type="match status" value="1"/>
</dbReference>
<dbReference type="SUPFAM" id="SSF48113">
    <property type="entry name" value="Heme-dependent peroxidases"/>
    <property type="match status" value="1"/>
</dbReference>
<evidence type="ECO:0000256" key="4">
    <source>
        <dbReference type="ARBA" id="ARBA00022559"/>
    </source>
</evidence>
<feature type="chain" id="PRO_5043359387" description="peroxidase" evidence="17">
    <location>
        <begin position="27"/>
        <end position="249"/>
    </location>
</feature>
<evidence type="ECO:0000256" key="17">
    <source>
        <dbReference type="SAM" id="SignalP"/>
    </source>
</evidence>
<feature type="binding site" description="axial binding residue" evidence="14">
    <location>
        <position position="195"/>
    </location>
    <ligand>
        <name>heme b</name>
        <dbReference type="ChEBI" id="CHEBI:60344"/>
    </ligand>
    <ligandPart>
        <name>Fe</name>
        <dbReference type="ChEBI" id="CHEBI:18248"/>
    </ligandPart>
</feature>
<evidence type="ECO:0000313" key="20">
    <source>
        <dbReference type="Proteomes" id="UP001157006"/>
    </source>
</evidence>
<evidence type="ECO:0000256" key="2">
    <source>
        <dbReference type="ARBA" id="ARBA00006873"/>
    </source>
</evidence>
<keyword evidence="4" id="KW-0575">Peroxidase</keyword>
<comment type="similarity">
    <text evidence="2">Belongs to the peroxidase family. Ascorbate peroxidase subfamily.</text>
</comment>
<evidence type="ECO:0000256" key="10">
    <source>
        <dbReference type="ARBA" id="ARBA00023157"/>
    </source>
</evidence>
<dbReference type="FunFam" id="1.10.520.10:FF:000009">
    <property type="entry name" value="Peroxidase"/>
    <property type="match status" value="1"/>
</dbReference>
<feature type="signal peptide" evidence="17">
    <location>
        <begin position="1"/>
        <end position="26"/>
    </location>
</feature>
<comment type="catalytic activity">
    <reaction evidence="1">
        <text>2 a phenolic donor + H2O2 = 2 a phenolic radical donor + 2 H2O</text>
        <dbReference type="Rhea" id="RHEA:56136"/>
        <dbReference type="ChEBI" id="CHEBI:15377"/>
        <dbReference type="ChEBI" id="CHEBI:16240"/>
        <dbReference type="ChEBI" id="CHEBI:139520"/>
        <dbReference type="ChEBI" id="CHEBI:139521"/>
        <dbReference type="EC" id="1.11.1.7"/>
    </reaction>
</comment>
<keyword evidence="17" id="KW-0732">Signal</keyword>
<evidence type="ECO:0000256" key="3">
    <source>
        <dbReference type="ARBA" id="ARBA00012313"/>
    </source>
</evidence>
<dbReference type="GO" id="GO:0042744">
    <property type="term" value="P:hydrogen peroxide catabolic process"/>
    <property type="evidence" value="ECO:0007669"/>
    <property type="project" value="InterPro"/>
</dbReference>
<evidence type="ECO:0000256" key="8">
    <source>
        <dbReference type="ARBA" id="ARBA00023002"/>
    </source>
</evidence>
<accession>A0AAV1ALP7</accession>
<feature type="binding site" evidence="14">
    <location>
        <position position="72"/>
    </location>
    <ligand>
        <name>Ca(2+)</name>
        <dbReference type="ChEBI" id="CHEBI:29108"/>
        <label>1</label>
    </ligand>
</feature>
<keyword evidence="20" id="KW-1185">Reference proteome</keyword>
<evidence type="ECO:0000256" key="7">
    <source>
        <dbReference type="ARBA" id="ARBA00022837"/>
    </source>
</evidence>
<protein>
    <recommendedName>
        <fullName evidence="3">peroxidase</fullName>
        <ecNumber evidence="3">1.11.1.7</ecNumber>
    </recommendedName>
</protein>
<dbReference type="Pfam" id="PF00141">
    <property type="entry name" value="peroxidase"/>
    <property type="match status" value="1"/>
</dbReference>
<feature type="binding site" evidence="14">
    <location>
        <position position="78"/>
    </location>
    <ligand>
        <name>Ca(2+)</name>
        <dbReference type="ChEBI" id="CHEBI:29108"/>
        <label>1</label>
    </ligand>
</feature>
<dbReference type="GO" id="GO:0046872">
    <property type="term" value="F:metal ion binding"/>
    <property type="evidence" value="ECO:0007669"/>
    <property type="project" value="UniProtKB-KW"/>
</dbReference>
<keyword evidence="5" id="KW-0349">Heme</keyword>
<feature type="domain" description="Plant heme peroxidase family profile" evidence="18">
    <location>
        <begin position="27"/>
        <end position="249"/>
    </location>
</feature>
<keyword evidence="9 14" id="KW-0408">Iron</keyword>
<comment type="cofactor">
    <cofactor evidence="14">
        <name>heme b</name>
        <dbReference type="ChEBI" id="CHEBI:60344"/>
    </cofactor>
    <text evidence="14">Binds 1 heme b (iron(II)-protoporphyrin IX) group per subunit.</text>
</comment>
<gene>
    <name evidence="19" type="ORF">VFH_IV229680</name>
</gene>
<sequence>MKSLATTSFLCALLLFGVLLPFSSNAQLDPSFYNNTCPNVSSIVRDVIRNVSKTDTRMLASLVRLHFHECFVQGCDASVLLNTTDTIVTEQDAFPNINSLRGLDVVNKIKTAVESVCPNTVSCADILALAAELSSTLSQGPDWKVPLGRRGSLTANQTLANQNLPAPFNSLDQLKAAFAKQGLNTTDLVALSGAHTFGKAHCSLFVSQLYNFCNTNNLHPIHLTTTNQFLSFRSVFRLPLTNLLTISNA</sequence>
<evidence type="ECO:0000256" key="15">
    <source>
        <dbReference type="PIRSR" id="PIRSR600823-4"/>
    </source>
</evidence>
<evidence type="ECO:0000256" key="16">
    <source>
        <dbReference type="PIRSR" id="PIRSR600823-5"/>
    </source>
</evidence>
<evidence type="ECO:0000256" key="5">
    <source>
        <dbReference type="ARBA" id="ARBA00022617"/>
    </source>
</evidence>
<feature type="active site" description="Proton acceptor" evidence="12">
    <location>
        <position position="68"/>
    </location>
</feature>
<evidence type="ECO:0000256" key="9">
    <source>
        <dbReference type="ARBA" id="ARBA00023004"/>
    </source>
</evidence>
<feature type="binding site" evidence="14">
    <location>
        <position position="90"/>
    </location>
    <ligand>
        <name>Ca(2+)</name>
        <dbReference type="ChEBI" id="CHEBI:29108"/>
        <label>1</label>
    </ligand>
</feature>
<dbReference type="Gene3D" id="1.10.520.10">
    <property type="match status" value="1"/>
</dbReference>
<keyword evidence="10 16" id="KW-1015">Disulfide bond</keyword>
<proteinExistence type="inferred from homology"/>
<feature type="binding site" evidence="14">
    <location>
        <position position="76"/>
    </location>
    <ligand>
        <name>Ca(2+)</name>
        <dbReference type="ChEBI" id="CHEBI:29108"/>
        <label>1</label>
    </ligand>
</feature>
<evidence type="ECO:0000256" key="12">
    <source>
        <dbReference type="PIRSR" id="PIRSR600823-1"/>
    </source>
</evidence>
<dbReference type="GO" id="GO:0006979">
    <property type="term" value="P:response to oxidative stress"/>
    <property type="evidence" value="ECO:0007669"/>
    <property type="project" value="InterPro"/>
</dbReference>
<feature type="site" description="Transition state stabilizer" evidence="15">
    <location>
        <position position="64"/>
    </location>
</feature>
<evidence type="ECO:0000256" key="1">
    <source>
        <dbReference type="ARBA" id="ARBA00000189"/>
    </source>
</evidence>
<evidence type="ECO:0000256" key="6">
    <source>
        <dbReference type="ARBA" id="ARBA00022723"/>
    </source>
</evidence>
<evidence type="ECO:0000256" key="11">
    <source>
        <dbReference type="ARBA" id="ARBA00023180"/>
    </source>
</evidence>
<feature type="binding site" evidence="14">
    <location>
        <position position="196"/>
    </location>
    <ligand>
        <name>Ca(2+)</name>
        <dbReference type="ChEBI" id="CHEBI:29108"/>
        <label>2</label>
    </ligand>
</feature>
<keyword evidence="11" id="KW-0325">Glycoprotein</keyword>
<evidence type="ECO:0000259" key="18">
    <source>
        <dbReference type="PROSITE" id="PS50873"/>
    </source>
</evidence>
<dbReference type="PRINTS" id="PR00461">
    <property type="entry name" value="PLPEROXIDASE"/>
</dbReference>
<organism evidence="19 20">
    <name type="scientific">Vicia faba</name>
    <name type="common">Broad bean</name>
    <name type="synonym">Faba vulgaris</name>
    <dbReference type="NCBI Taxonomy" id="3906"/>
    <lineage>
        <taxon>Eukaryota</taxon>
        <taxon>Viridiplantae</taxon>
        <taxon>Streptophyta</taxon>
        <taxon>Embryophyta</taxon>
        <taxon>Tracheophyta</taxon>
        <taxon>Spermatophyta</taxon>
        <taxon>Magnoliopsida</taxon>
        <taxon>eudicotyledons</taxon>
        <taxon>Gunneridae</taxon>
        <taxon>Pentapetalae</taxon>
        <taxon>rosids</taxon>
        <taxon>fabids</taxon>
        <taxon>Fabales</taxon>
        <taxon>Fabaceae</taxon>
        <taxon>Papilionoideae</taxon>
        <taxon>50 kb inversion clade</taxon>
        <taxon>NPAAA clade</taxon>
        <taxon>Hologalegina</taxon>
        <taxon>IRL clade</taxon>
        <taxon>Fabeae</taxon>
        <taxon>Vicia</taxon>
    </lineage>
</organism>
<dbReference type="PANTHER" id="PTHR31388">
    <property type="entry name" value="PEROXIDASE 72-RELATED"/>
    <property type="match status" value="1"/>
</dbReference>
<comment type="cofactor">
    <cofactor evidence="14">
        <name>Ca(2+)</name>
        <dbReference type="ChEBI" id="CHEBI:29108"/>
    </cofactor>
    <text evidence="14">Binds 2 calcium ions per subunit.</text>
</comment>
<keyword evidence="7 14" id="KW-0106">Calcium</keyword>
<dbReference type="GO" id="GO:0140825">
    <property type="term" value="F:lactoperoxidase activity"/>
    <property type="evidence" value="ECO:0007669"/>
    <property type="project" value="UniProtKB-EC"/>
</dbReference>
<dbReference type="PROSITE" id="PS00435">
    <property type="entry name" value="PEROXIDASE_1"/>
    <property type="match status" value="1"/>
</dbReference>
<keyword evidence="6 14" id="KW-0479">Metal-binding</keyword>
<dbReference type="Gene3D" id="1.10.420.10">
    <property type="entry name" value="Peroxidase, domain 2"/>
    <property type="match status" value="1"/>
</dbReference>
<name>A0AAV1ALP7_VICFA</name>
<reference evidence="19 20" key="1">
    <citation type="submission" date="2023-01" db="EMBL/GenBank/DDBJ databases">
        <authorList>
            <person name="Kreplak J."/>
        </authorList>
    </citation>
    <scope>NUCLEOTIDE SEQUENCE [LARGE SCALE GENOMIC DNA]</scope>
</reference>
<dbReference type="InterPro" id="IPR010255">
    <property type="entry name" value="Haem_peroxidase_sf"/>
</dbReference>
<dbReference type="InterPro" id="IPR002016">
    <property type="entry name" value="Haem_peroxidase"/>
</dbReference>
<feature type="binding site" evidence="14">
    <location>
        <position position="74"/>
    </location>
    <ligand>
        <name>Ca(2+)</name>
        <dbReference type="ChEBI" id="CHEBI:29108"/>
        <label>1</label>
    </ligand>
</feature>
<feature type="binding site" evidence="13">
    <location>
        <position position="165"/>
    </location>
    <ligand>
        <name>substrate</name>
    </ligand>
</feature>
<keyword evidence="8" id="KW-0560">Oxidoreductase</keyword>
<evidence type="ECO:0000313" key="19">
    <source>
        <dbReference type="EMBL" id="CAI8611446.1"/>
    </source>
</evidence>
<dbReference type="InterPro" id="IPR019793">
    <property type="entry name" value="Peroxidases_heam-ligand_BS"/>
</dbReference>
<evidence type="ECO:0000256" key="13">
    <source>
        <dbReference type="PIRSR" id="PIRSR600823-2"/>
    </source>
</evidence>
<dbReference type="EMBL" id="OX451739">
    <property type="protein sequence ID" value="CAI8611446.1"/>
    <property type="molecule type" value="Genomic_DNA"/>
</dbReference>
<evidence type="ECO:0000256" key="14">
    <source>
        <dbReference type="PIRSR" id="PIRSR600823-3"/>
    </source>
</evidence>
<dbReference type="GO" id="GO:0020037">
    <property type="term" value="F:heme binding"/>
    <property type="evidence" value="ECO:0007669"/>
    <property type="project" value="InterPro"/>
</dbReference>
<dbReference type="InterPro" id="IPR000823">
    <property type="entry name" value="Peroxidase_pln"/>
</dbReference>
<feature type="disulfide bond" evidence="16">
    <location>
        <begin position="70"/>
        <end position="75"/>
    </location>
</feature>
<dbReference type="PRINTS" id="PR00458">
    <property type="entry name" value="PEROXIDASE"/>
</dbReference>
<dbReference type="InterPro" id="IPR033905">
    <property type="entry name" value="Secretory_peroxidase"/>
</dbReference>
<dbReference type="AlphaFoldDB" id="A0AAV1ALP7"/>
<dbReference type="PROSITE" id="PS50873">
    <property type="entry name" value="PEROXIDASE_4"/>
    <property type="match status" value="1"/>
</dbReference>
<dbReference type="EC" id="1.11.1.7" evidence="3"/>